<feature type="transmembrane region" description="Helical" evidence="6">
    <location>
        <begin position="118"/>
        <end position="136"/>
    </location>
</feature>
<comment type="subcellular location">
    <subcellularLocation>
        <location evidence="1">Cell membrane</location>
        <topology evidence="1">Multi-pass membrane protein</topology>
    </subcellularLocation>
</comment>
<feature type="transmembrane region" description="Helical" evidence="6">
    <location>
        <begin position="6"/>
        <end position="26"/>
    </location>
</feature>
<feature type="domain" description="Type II secretion system protein GspF" evidence="7">
    <location>
        <begin position="153"/>
        <end position="277"/>
    </location>
</feature>
<evidence type="ECO:0000256" key="2">
    <source>
        <dbReference type="ARBA" id="ARBA00022475"/>
    </source>
</evidence>
<gene>
    <name evidence="8" type="ORF">Fuma_00675</name>
</gene>
<dbReference type="OrthoDB" id="9803381at2"/>
<evidence type="ECO:0000313" key="9">
    <source>
        <dbReference type="Proteomes" id="UP000187735"/>
    </source>
</evidence>
<feature type="transmembrane region" description="Helical" evidence="6">
    <location>
        <begin position="261"/>
        <end position="281"/>
    </location>
</feature>
<reference evidence="8 9" key="1">
    <citation type="journal article" date="2016" name="Front. Microbiol.">
        <title>Fuerstia marisgermanicae gen. nov., sp. nov., an Unusual Member of the Phylum Planctomycetes from the German Wadden Sea.</title>
        <authorList>
            <person name="Kohn T."/>
            <person name="Heuer A."/>
            <person name="Jogler M."/>
            <person name="Vollmers J."/>
            <person name="Boedeker C."/>
            <person name="Bunk B."/>
            <person name="Rast P."/>
            <person name="Borchert D."/>
            <person name="Glockner I."/>
            <person name="Freese H.M."/>
            <person name="Klenk H.P."/>
            <person name="Overmann J."/>
            <person name="Kaster A.K."/>
            <person name="Rohde M."/>
            <person name="Wiegand S."/>
            <person name="Jogler C."/>
        </authorList>
    </citation>
    <scope>NUCLEOTIDE SEQUENCE [LARGE SCALE GENOMIC DNA]</scope>
    <source>
        <strain evidence="8 9">NH11</strain>
    </source>
</reference>
<dbReference type="GO" id="GO:0005886">
    <property type="term" value="C:plasma membrane"/>
    <property type="evidence" value="ECO:0007669"/>
    <property type="project" value="UniProtKB-SubCell"/>
</dbReference>
<protein>
    <submittedName>
        <fullName evidence="8">Flp pilus assembly protein</fullName>
    </submittedName>
</protein>
<evidence type="ECO:0000256" key="3">
    <source>
        <dbReference type="ARBA" id="ARBA00022692"/>
    </source>
</evidence>
<evidence type="ECO:0000256" key="5">
    <source>
        <dbReference type="ARBA" id="ARBA00023136"/>
    </source>
</evidence>
<keyword evidence="4 6" id="KW-1133">Transmembrane helix</keyword>
<dbReference type="KEGG" id="fmr:Fuma_00675"/>
<evidence type="ECO:0000259" key="7">
    <source>
        <dbReference type="Pfam" id="PF00482"/>
    </source>
</evidence>
<accession>A0A1P8WAM3</accession>
<dbReference type="InterPro" id="IPR018076">
    <property type="entry name" value="T2SS_GspF_dom"/>
</dbReference>
<dbReference type="Pfam" id="PF00482">
    <property type="entry name" value="T2SSF"/>
    <property type="match status" value="1"/>
</dbReference>
<proteinExistence type="predicted"/>
<keyword evidence="3 6" id="KW-0812">Transmembrane</keyword>
<dbReference type="EMBL" id="CP017641">
    <property type="protein sequence ID" value="APZ91089.1"/>
    <property type="molecule type" value="Genomic_DNA"/>
</dbReference>
<dbReference type="AlphaFoldDB" id="A0A1P8WAM3"/>
<dbReference type="InterPro" id="IPR042094">
    <property type="entry name" value="T2SS_GspF_sf"/>
</dbReference>
<dbReference type="RefSeq" id="WP_077022898.1">
    <property type="nucleotide sequence ID" value="NZ_CP017641.1"/>
</dbReference>
<name>A0A1P8WAM3_9PLAN</name>
<dbReference type="STRING" id="1891926.Fuma_00675"/>
<dbReference type="Proteomes" id="UP000187735">
    <property type="component" value="Chromosome"/>
</dbReference>
<evidence type="ECO:0000256" key="4">
    <source>
        <dbReference type="ARBA" id="ARBA00022989"/>
    </source>
</evidence>
<evidence type="ECO:0000256" key="6">
    <source>
        <dbReference type="SAM" id="Phobius"/>
    </source>
</evidence>
<evidence type="ECO:0000256" key="1">
    <source>
        <dbReference type="ARBA" id="ARBA00004651"/>
    </source>
</evidence>
<sequence>MDPVITIMIAACVGAIALVFGVGSILQSRRGSQAENRLAAFTGGKSQIGSEIADEIVRDGMASASGLFGQLAARFKNLPMFFQQAESPLKPEQFVALCGGAAAAGGLIAILVRSPPALIPVGAFAGFSCPWLWLWMKRRKRLKKFEGQLSDALELMARALRSGHSLTSGLHVVASEMPAPISKEFHKVHEEQNLGIPIDTALKNLLKRIPNMDLQFFVIAVCIQRQCGGDLAEILNKISAIVRERFKILGQVRALTGEGRISGIVLMALPPLLFAAVYYLNPDYVMILFDREEGRKMLFATGFLQILGAVCIKKIIDIKV</sequence>
<organism evidence="8 9">
    <name type="scientific">Fuerstiella marisgermanici</name>
    <dbReference type="NCBI Taxonomy" id="1891926"/>
    <lineage>
        <taxon>Bacteria</taxon>
        <taxon>Pseudomonadati</taxon>
        <taxon>Planctomycetota</taxon>
        <taxon>Planctomycetia</taxon>
        <taxon>Planctomycetales</taxon>
        <taxon>Planctomycetaceae</taxon>
        <taxon>Fuerstiella</taxon>
    </lineage>
</organism>
<evidence type="ECO:0000313" key="8">
    <source>
        <dbReference type="EMBL" id="APZ91089.1"/>
    </source>
</evidence>
<keyword evidence="2" id="KW-1003">Cell membrane</keyword>
<dbReference type="PANTHER" id="PTHR35007">
    <property type="entry name" value="INTEGRAL MEMBRANE PROTEIN-RELATED"/>
    <property type="match status" value="1"/>
</dbReference>
<keyword evidence="9" id="KW-1185">Reference proteome</keyword>
<keyword evidence="5 6" id="KW-0472">Membrane</keyword>
<feature type="transmembrane region" description="Helical" evidence="6">
    <location>
        <begin position="94"/>
        <end position="112"/>
    </location>
</feature>
<dbReference type="PANTHER" id="PTHR35007:SF1">
    <property type="entry name" value="PILUS ASSEMBLY PROTEIN"/>
    <property type="match status" value="1"/>
</dbReference>
<dbReference type="Gene3D" id="1.20.81.30">
    <property type="entry name" value="Type II secretion system (T2SS), domain F"/>
    <property type="match status" value="1"/>
</dbReference>